<comment type="caution">
    <text evidence="1">The sequence shown here is derived from an EMBL/GenBank/DDBJ whole genome shotgun (WGS) entry which is preliminary data.</text>
</comment>
<dbReference type="OrthoDB" id="344359at2"/>
<evidence type="ECO:0000313" key="2">
    <source>
        <dbReference type="Proteomes" id="UP000232196"/>
    </source>
</evidence>
<reference evidence="1 2" key="1">
    <citation type="submission" date="2017-07" db="EMBL/GenBank/DDBJ databases">
        <title>Leptospira spp. isolated from tropical soils.</title>
        <authorList>
            <person name="Thibeaux R."/>
            <person name="Iraola G."/>
            <person name="Ferres I."/>
            <person name="Bierque E."/>
            <person name="Girault D."/>
            <person name="Soupe-Gilbert M.-E."/>
            <person name="Picardeau M."/>
            <person name="Goarant C."/>
        </authorList>
    </citation>
    <scope>NUCLEOTIDE SEQUENCE [LARGE SCALE GENOMIC DNA]</scope>
    <source>
        <strain evidence="1 2">MCA1-C-A1</strain>
    </source>
</reference>
<dbReference type="Proteomes" id="UP000232196">
    <property type="component" value="Unassembled WGS sequence"/>
</dbReference>
<name>A0A2M9XA55_9LEPT</name>
<gene>
    <name evidence="1" type="ORF">CH357_16070</name>
</gene>
<dbReference type="SUPFAM" id="SSF52467">
    <property type="entry name" value="DHS-like NAD/FAD-binding domain"/>
    <property type="match status" value="1"/>
</dbReference>
<keyword evidence="2" id="KW-1185">Reference proteome</keyword>
<accession>A0A2M9XA55</accession>
<protein>
    <submittedName>
        <fullName evidence="1">Uncharacterized protein</fullName>
    </submittedName>
</protein>
<dbReference type="InterPro" id="IPR029035">
    <property type="entry name" value="DHS-like_NAD/FAD-binding_dom"/>
</dbReference>
<dbReference type="EMBL" id="NPDN01000008">
    <property type="protein sequence ID" value="PJZ24576.1"/>
    <property type="molecule type" value="Genomic_DNA"/>
</dbReference>
<evidence type="ECO:0000313" key="1">
    <source>
        <dbReference type="EMBL" id="PJZ24576.1"/>
    </source>
</evidence>
<dbReference type="AlphaFoldDB" id="A0A2M9XA55"/>
<dbReference type="Pfam" id="PF13289">
    <property type="entry name" value="SIR2_2"/>
    <property type="match status" value="1"/>
</dbReference>
<proteinExistence type="predicted"/>
<sequence>MSKIVFVLGAGASAESGAPLMSDFMYKAEKIYNNLDFNLDRNIYELVTKGQGILQNAIAKSAIDIYNIEHLFTAFEMASLFGRLGDLTQKEVSNLPHAMKRFIVDTIECSIAFPTVNGYLGPTDSYQKMATYLQKLKNESYITNWSDISIITFNYDLCIEIALTSLGIPFSYHITDSSKDKVSLFKLHGSFNWEYSVESGLKEKVSVTEIMRNLQPYNDSKKPLRLHTIIGDPYIVPPSWNKLYYHEKLERIWSEACKAFVDARNIIVLGYSFPPSDLLFQYLYAIGSMGVSVIKNFYYFDPSVQDLPKKLEPILGSSVLQRAKPMNLHFGRVFDTLETEHYLSQL</sequence>
<organism evidence="1 2">
    <name type="scientific">Leptospira hartskeerlii</name>
    <dbReference type="NCBI Taxonomy" id="2023177"/>
    <lineage>
        <taxon>Bacteria</taxon>
        <taxon>Pseudomonadati</taxon>
        <taxon>Spirochaetota</taxon>
        <taxon>Spirochaetia</taxon>
        <taxon>Leptospirales</taxon>
        <taxon>Leptospiraceae</taxon>
        <taxon>Leptospira</taxon>
    </lineage>
</organism>
<dbReference type="RefSeq" id="WP_100707777.1">
    <property type="nucleotide sequence ID" value="NZ_NPDL01000007.1"/>
</dbReference>